<feature type="compositionally biased region" description="Polar residues" evidence="1">
    <location>
        <begin position="114"/>
        <end position="125"/>
    </location>
</feature>
<name>A0A8J2PJM1_9HEXA</name>
<evidence type="ECO:0000313" key="2">
    <source>
        <dbReference type="EMBL" id="CAG7816479.1"/>
    </source>
</evidence>
<feature type="compositionally biased region" description="Polar residues" evidence="1">
    <location>
        <begin position="197"/>
        <end position="206"/>
    </location>
</feature>
<feature type="region of interest" description="Disordered" evidence="1">
    <location>
        <begin position="88"/>
        <end position="127"/>
    </location>
</feature>
<protein>
    <submittedName>
        <fullName evidence="2">Uncharacterized protein</fullName>
    </submittedName>
</protein>
<gene>
    <name evidence="2" type="ORF">AFUS01_LOCUS27096</name>
</gene>
<dbReference type="Proteomes" id="UP000708208">
    <property type="component" value="Unassembled WGS sequence"/>
</dbReference>
<proteinExistence type="predicted"/>
<sequence>MTDRPYRIRSRSTFSVTRYPFIPNVSQNLCTSTNNTPKHLPFNHSKTLSGDCLTCKSYLSAEKCSDLSGRGDEETNDINCEYERCTSESDGKSLSETNTKENEDSNGPRDTATAKITSESLTSPGSPYEEQAYVYNENYPTQSAVYFQGKKTKGNLKHVPPGQLSYGEMEAKLQALIIGKFARRKKTEGSLELCSPKNHSAQKEPNSLQTSASGTTLTGTSFRSSDWPFISASPIKKPLKPVLANFDKIEFFQAPFRRLPSAWLQRPETPLQRIYGSVAKQMPFETERDRRKLIDQAITNGQLYRRIKRAKSEYNRNEQLRNFKKHEAFIRFKGPVANLEGVNAKRNKFMSTNCYSYKPTEEVNTDEPDVCDLKSLFDDDSPIITANQ</sequence>
<dbReference type="AlphaFoldDB" id="A0A8J2PJM1"/>
<evidence type="ECO:0000256" key="1">
    <source>
        <dbReference type="SAM" id="MobiDB-lite"/>
    </source>
</evidence>
<evidence type="ECO:0000313" key="3">
    <source>
        <dbReference type="Proteomes" id="UP000708208"/>
    </source>
</evidence>
<organism evidence="2 3">
    <name type="scientific">Allacma fusca</name>
    <dbReference type="NCBI Taxonomy" id="39272"/>
    <lineage>
        <taxon>Eukaryota</taxon>
        <taxon>Metazoa</taxon>
        <taxon>Ecdysozoa</taxon>
        <taxon>Arthropoda</taxon>
        <taxon>Hexapoda</taxon>
        <taxon>Collembola</taxon>
        <taxon>Symphypleona</taxon>
        <taxon>Sminthuridae</taxon>
        <taxon>Allacma</taxon>
    </lineage>
</organism>
<reference evidence="2" key="1">
    <citation type="submission" date="2021-06" db="EMBL/GenBank/DDBJ databases">
        <authorList>
            <person name="Hodson N. C."/>
            <person name="Mongue J. A."/>
            <person name="Jaron S. K."/>
        </authorList>
    </citation>
    <scope>NUCLEOTIDE SEQUENCE</scope>
</reference>
<dbReference type="EMBL" id="CAJVCH010371110">
    <property type="protein sequence ID" value="CAG7816479.1"/>
    <property type="molecule type" value="Genomic_DNA"/>
</dbReference>
<feature type="region of interest" description="Disordered" evidence="1">
    <location>
        <begin position="195"/>
        <end position="219"/>
    </location>
</feature>
<feature type="compositionally biased region" description="Low complexity" evidence="1">
    <location>
        <begin position="207"/>
        <end position="219"/>
    </location>
</feature>
<feature type="compositionally biased region" description="Basic and acidic residues" evidence="1">
    <location>
        <begin position="88"/>
        <end position="107"/>
    </location>
</feature>
<comment type="caution">
    <text evidence="2">The sequence shown here is derived from an EMBL/GenBank/DDBJ whole genome shotgun (WGS) entry which is preliminary data.</text>
</comment>
<accession>A0A8J2PJM1</accession>
<keyword evidence="3" id="KW-1185">Reference proteome</keyword>